<dbReference type="PRINTS" id="PR00368">
    <property type="entry name" value="FADPNR"/>
</dbReference>
<evidence type="ECO:0000256" key="1">
    <source>
        <dbReference type="ARBA" id="ARBA00006442"/>
    </source>
</evidence>
<dbReference type="Pfam" id="PF07992">
    <property type="entry name" value="Pyr_redox_2"/>
    <property type="match status" value="1"/>
</dbReference>
<feature type="transmembrane region" description="Helical" evidence="5">
    <location>
        <begin position="12"/>
        <end position="31"/>
    </location>
</feature>
<dbReference type="PANTHER" id="PTHR43735:SF3">
    <property type="entry name" value="FERROPTOSIS SUPPRESSOR PROTEIN 1"/>
    <property type="match status" value="1"/>
</dbReference>
<evidence type="ECO:0000313" key="7">
    <source>
        <dbReference type="EMBL" id="CAJ1397631.1"/>
    </source>
</evidence>
<proteinExistence type="inferred from homology"/>
<reference evidence="7" key="1">
    <citation type="submission" date="2023-08" db="EMBL/GenBank/DDBJ databases">
        <authorList>
            <person name="Chen Y."/>
            <person name="Shah S."/>
            <person name="Dougan E. K."/>
            <person name="Thang M."/>
            <person name="Chan C."/>
        </authorList>
    </citation>
    <scope>NUCLEOTIDE SEQUENCE</scope>
</reference>
<organism evidence="7 8">
    <name type="scientific">Effrenium voratum</name>
    <dbReference type="NCBI Taxonomy" id="2562239"/>
    <lineage>
        <taxon>Eukaryota</taxon>
        <taxon>Sar</taxon>
        <taxon>Alveolata</taxon>
        <taxon>Dinophyceae</taxon>
        <taxon>Suessiales</taxon>
        <taxon>Symbiodiniaceae</taxon>
        <taxon>Effrenium</taxon>
    </lineage>
</organism>
<dbReference type="AlphaFoldDB" id="A0AA36J1S4"/>
<feature type="domain" description="FAD/NAD(P)-binding" evidence="6">
    <location>
        <begin position="18"/>
        <end position="322"/>
    </location>
</feature>
<accession>A0AA36J1S4</accession>
<keyword evidence="5" id="KW-0812">Transmembrane</keyword>
<evidence type="ECO:0000256" key="3">
    <source>
        <dbReference type="ARBA" id="ARBA00022827"/>
    </source>
</evidence>
<comment type="caution">
    <text evidence="7">The sequence shown here is derived from an EMBL/GenBank/DDBJ whole genome shotgun (WGS) entry which is preliminary data.</text>
</comment>
<evidence type="ECO:0000313" key="8">
    <source>
        <dbReference type="Proteomes" id="UP001178507"/>
    </source>
</evidence>
<protein>
    <recommendedName>
        <fullName evidence="6">FAD/NAD(P)-binding domain-containing protein</fullName>
    </recommendedName>
</protein>
<evidence type="ECO:0000256" key="4">
    <source>
        <dbReference type="ARBA" id="ARBA00023002"/>
    </source>
</evidence>
<dbReference type="EMBL" id="CAUJNA010003272">
    <property type="protein sequence ID" value="CAJ1397631.1"/>
    <property type="molecule type" value="Genomic_DNA"/>
</dbReference>
<keyword evidence="4" id="KW-0560">Oxidoreductase</keyword>
<sequence>MEDEATKRRGALGVVDYVLVIGAGLGGLAAVRELRRGFQVTVVDAKEYFEFTPGILRAYVQPSHWETLIFPYQEVLERRLKVTFLWGEVSAIDADEHYATVKTTSGEEFVEYHFCLIASGCNFNQFSPTGESPWFPVIHEVSRMANYLDERYLEGRRQRIMRENQELNELNTREASVLVVGGGYQGVQWACELKFFFPALRVVLTDFMPRCLGPLPEDAAAYCEEYMKRVGITTQYNVKYDEKSAAFWDRIKLPSRADKTYLLSGAKHSNYFVGEEVWSNRGPGGGGWILVNKYLQVVTKSGDRWGEGVVFAVGDCVFGGVGEAPKWEIPPVPKTGFPAEQQAIHACRNIKALDRKWFARRCLCVPWQHTCGPRSLRPSWFPWAASVFAISLGPQDGVVICGASEKGAGRIFCRGKLASALKEVIEATKVASSRHEFGLSRILWHYIHHCRGPLCC</sequence>
<dbReference type="InterPro" id="IPR023753">
    <property type="entry name" value="FAD/NAD-binding_dom"/>
</dbReference>
<dbReference type="Gene3D" id="3.50.50.100">
    <property type="match status" value="1"/>
</dbReference>
<dbReference type="GO" id="GO:0050660">
    <property type="term" value="F:flavin adenine dinucleotide binding"/>
    <property type="evidence" value="ECO:0007669"/>
    <property type="project" value="TreeGrafter"/>
</dbReference>
<dbReference type="PANTHER" id="PTHR43735">
    <property type="entry name" value="APOPTOSIS-INDUCING FACTOR 1"/>
    <property type="match status" value="1"/>
</dbReference>
<keyword evidence="5" id="KW-1133">Transmembrane helix</keyword>
<keyword evidence="2" id="KW-0285">Flavoprotein</keyword>
<evidence type="ECO:0000256" key="5">
    <source>
        <dbReference type="SAM" id="Phobius"/>
    </source>
</evidence>
<gene>
    <name evidence="7" type="ORF">EVOR1521_LOCUS21605</name>
</gene>
<dbReference type="GO" id="GO:0004174">
    <property type="term" value="F:electron-transferring-flavoprotein dehydrogenase activity"/>
    <property type="evidence" value="ECO:0007669"/>
    <property type="project" value="TreeGrafter"/>
</dbReference>
<evidence type="ECO:0000256" key="2">
    <source>
        <dbReference type="ARBA" id="ARBA00022630"/>
    </source>
</evidence>
<keyword evidence="3" id="KW-0274">FAD</keyword>
<dbReference type="InterPro" id="IPR036188">
    <property type="entry name" value="FAD/NAD-bd_sf"/>
</dbReference>
<keyword evidence="5" id="KW-0472">Membrane</keyword>
<comment type="similarity">
    <text evidence="1">Belongs to the FAD-dependent oxidoreductase family.</text>
</comment>
<keyword evidence="8" id="KW-1185">Reference proteome</keyword>
<dbReference type="SUPFAM" id="SSF51905">
    <property type="entry name" value="FAD/NAD(P)-binding domain"/>
    <property type="match status" value="2"/>
</dbReference>
<dbReference type="PRINTS" id="PR00411">
    <property type="entry name" value="PNDRDTASEI"/>
</dbReference>
<dbReference type="GO" id="GO:0005737">
    <property type="term" value="C:cytoplasm"/>
    <property type="evidence" value="ECO:0007669"/>
    <property type="project" value="TreeGrafter"/>
</dbReference>
<evidence type="ECO:0000259" key="6">
    <source>
        <dbReference type="Pfam" id="PF07992"/>
    </source>
</evidence>
<name>A0AA36J1S4_9DINO</name>
<dbReference type="Proteomes" id="UP001178507">
    <property type="component" value="Unassembled WGS sequence"/>
</dbReference>